<comment type="caution">
    <text evidence="2">The sequence shown here is derived from an EMBL/GenBank/DDBJ whole genome shotgun (WGS) entry which is preliminary data.</text>
</comment>
<keyword evidence="1" id="KW-1133">Transmembrane helix</keyword>
<proteinExistence type="predicted"/>
<dbReference type="Proteomes" id="UP000436694">
    <property type="component" value="Unassembled WGS sequence"/>
</dbReference>
<keyword evidence="1" id="KW-0812">Transmembrane</keyword>
<evidence type="ECO:0000256" key="1">
    <source>
        <dbReference type="SAM" id="Phobius"/>
    </source>
</evidence>
<gene>
    <name evidence="2" type="ORF">GG681_13425</name>
</gene>
<keyword evidence="3" id="KW-1185">Reference proteome</keyword>
<evidence type="ECO:0000313" key="2">
    <source>
        <dbReference type="EMBL" id="MQY43641.1"/>
    </source>
</evidence>
<evidence type="ECO:0000313" key="3">
    <source>
        <dbReference type="Proteomes" id="UP000436694"/>
    </source>
</evidence>
<reference evidence="2 3" key="1">
    <citation type="submission" date="2019-10" db="EMBL/GenBank/DDBJ databases">
        <title>Epibacterium sp. nov., isolated from seawater.</title>
        <authorList>
            <person name="Zhang X."/>
            <person name="Li N."/>
        </authorList>
    </citation>
    <scope>NUCLEOTIDE SEQUENCE [LARGE SCALE GENOMIC DNA]</scope>
    <source>
        <strain evidence="2 3">SM1969</strain>
    </source>
</reference>
<accession>A0A844B0J5</accession>
<dbReference type="EMBL" id="WIXK01000007">
    <property type="protein sequence ID" value="MQY43641.1"/>
    <property type="molecule type" value="Genomic_DNA"/>
</dbReference>
<name>A0A844B0J5_9RHOB</name>
<keyword evidence="1" id="KW-0472">Membrane</keyword>
<organism evidence="2 3">
    <name type="scientific">Tritonibacter aquimaris</name>
    <dbReference type="NCBI Taxonomy" id="2663379"/>
    <lineage>
        <taxon>Bacteria</taxon>
        <taxon>Pseudomonadati</taxon>
        <taxon>Pseudomonadota</taxon>
        <taxon>Alphaproteobacteria</taxon>
        <taxon>Rhodobacterales</taxon>
        <taxon>Paracoccaceae</taxon>
        <taxon>Tritonibacter</taxon>
    </lineage>
</organism>
<sequence length="77" mass="8379">MDKVWISALIGALTGGLLSTSCVLFLAAPLWSLLVIYPVVGAITTGAIYAVWHHLEAEMDKSRALAENMYHADHLIQ</sequence>
<dbReference type="PROSITE" id="PS51257">
    <property type="entry name" value="PROKAR_LIPOPROTEIN"/>
    <property type="match status" value="1"/>
</dbReference>
<dbReference type="RefSeq" id="WP_153548541.1">
    <property type="nucleotide sequence ID" value="NZ_WIXK01000007.1"/>
</dbReference>
<protein>
    <submittedName>
        <fullName evidence="2">Uncharacterized protein</fullName>
    </submittedName>
</protein>
<dbReference type="AlphaFoldDB" id="A0A844B0J5"/>
<feature type="transmembrane region" description="Helical" evidence="1">
    <location>
        <begin position="29"/>
        <end position="52"/>
    </location>
</feature>